<evidence type="ECO:0000313" key="3">
    <source>
        <dbReference type="Proteomes" id="UP001432322"/>
    </source>
</evidence>
<organism evidence="2 3">
    <name type="scientific">Pristionchus fissidentatus</name>
    <dbReference type="NCBI Taxonomy" id="1538716"/>
    <lineage>
        <taxon>Eukaryota</taxon>
        <taxon>Metazoa</taxon>
        <taxon>Ecdysozoa</taxon>
        <taxon>Nematoda</taxon>
        <taxon>Chromadorea</taxon>
        <taxon>Rhabditida</taxon>
        <taxon>Rhabditina</taxon>
        <taxon>Diplogasteromorpha</taxon>
        <taxon>Diplogasteroidea</taxon>
        <taxon>Neodiplogasteridae</taxon>
        <taxon>Pristionchus</taxon>
    </lineage>
</organism>
<gene>
    <name evidence="2" type="ORF">PFISCL1PPCAC_8036</name>
</gene>
<feature type="compositionally biased region" description="Low complexity" evidence="1">
    <location>
        <begin position="318"/>
        <end position="347"/>
    </location>
</feature>
<dbReference type="EMBL" id="BTSY01000002">
    <property type="protein sequence ID" value="GMT16739.1"/>
    <property type="molecule type" value="Genomic_DNA"/>
</dbReference>
<protein>
    <submittedName>
        <fullName evidence="2">Uncharacterized protein</fullName>
    </submittedName>
</protein>
<comment type="caution">
    <text evidence="2">The sequence shown here is derived from an EMBL/GenBank/DDBJ whole genome shotgun (WGS) entry which is preliminary data.</text>
</comment>
<feature type="region of interest" description="Disordered" evidence="1">
    <location>
        <begin position="275"/>
        <end position="417"/>
    </location>
</feature>
<feature type="region of interest" description="Disordered" evidence="1">
    <location>
        <begin position="1"/>
        <end position="21"/>
    </location>
</feature>
<name>A0AAV5VE63_9BILA</name>
<feature type="compositionally biased region" description="Acidic residues" evidence="1">
    <location>
        <begin position="390"/>
        <end position="417"/>
    </location>
</feature>
<proteinExistence type="predicted"/>
<feature type="non-terminal residue" evidence="2">
    <location>
        <position position="417"/>
    </location>
</feature>
<feature type="compositionally biased region" description="Low complexity" evidence="1">
    <location>
        <begin position="279"/>
        <end position="296"/>
    </location>
</feature>
<keyword evidence="3" id="KW-1185">Reference proteome</keyword>
<evidence type="ECO:0000256" key="1">
    <source>
        <dbReference type="SAM" id="MobiDB-lite"/>
    </source>
</evidence>
<reference evidence="2" key="1">
    <citation type="submission" date="2023-10" db="EMBL/GenBank/DDBJ databases">
        <title>Genome assembly of Pristionchus species.</title>
        <authorList>
            <person name="Yoshida K."/>
            <person name="Sommer R.J."/>
        </authorList>
    </citation>
    <scope>NUCLEOTIDE SEQUENCE</scope>
    <source>
        <strain evidence="2">RS5133</strain>
    </source>
</reference>
<accession>A0AAV5VE63</accession>
<dbReference type="Proteomes" id="UP001432322">
    <property type="component" value="Unassembled WGS sequence"/>
</dbReference>
<feature type="compositionally biased region" description="Polar residues" evidence="1">
    <location>
        <begin position="9"/>
        <end position="19"/>
    </location>
</feature>
<dbReference type="AlphaFoldDB" id="A0AAV5VE63"/>
<evidence type="ECO:0000313" key="2">
    <source>
        <dbReference type="EMBL" id="GMT16739.1"/>
    </source>
</evidence>
<sequence length="417" mass="48534">MVEQDKENSSGLMGSTIESPSEVPTEKQLTLFVHKIFFGPIELNPRSAVDLKWTDDPSVSGKISFDILHGSIHSGVKINFEYIEGCFGFISNDHHRHAVIFKFREPSQNVLIRRIMSPRIQDQMNQYQLNTNKDPLSYLTIILNEAVSNNLKNAVAEDEKLVGYVPSQLQEYMMTCAHAKFREDWKLRFNHIRGKHSNEDFCFYDVISQEEFAKFLKKVGIRNERYRDQQDTYVGYMPEPNKGFHLQNSICTATTAESLNKEKALAEFIAGKKNVSKNQPQHQPVQQMQQHLPQRQHVQHHQQPKQHQMQHQQHPKQQHMQQQHPKQMQQQAQHQPPPQQKSQLQPPSLSPLTLEHKNQRKQPSILGKRPRSRVEEQPQPTTPAANRMEVEEEQGDEEMEDEDEEMDEEEGPVDLYD</sequence>